<evidence type="ECO:0000256" key="2">
    <source>
        <dbReference type="ARBA" id="ARBA00023136"/>
    </source>
</evidence>
<dbReference type="OrthoDB" id="9772630at2"/>
<dbReference type="PANTHER" id="PTHR22550:SF9">
    <property type="entry name" value="STAGE V SPORULATION PROTEIN AF"/>
    <property type="match status" value="1"/>
</dbReference>
<dbReference type="PIRSF" id="PIRSF005690">
    <property type="entry name" value="GerBA"/>
    <property type="match status" value="1"/>
</dbReference>
<dbReference type="InterPro" id="IPR004995">
    <property type="entry name" value="Spore_Ger"/>
</dbReference>
<dbReference type="AlphaFoldDB" id="A0A4P6ZYS9"/>
<keyword evidence="5" id="KW-1185">Reference proteome</keyword>
<comment type="similarity">
    <text evidence="1">Belongs to the GerABKA family.</text>
</comment>
<feature type="transmembrane region" description="Helical" evidence="3">
    <location>
        <begin position="412"/>
        <end position="436"/>
    </location>
</feature>
<feature type="transmembrane region" description="Helical" evidence="3">
    <location>
        <begin position="385"/>
        <end position="405"/>
    </location>
</feature>
<keyword evidence="3" id="KW-0812">Transmembrane</keyword>
<evidence type="ECO:0000256" key="1">
    <source>
        <dbReference type="ARBA" id="ARBA00005278"/>
    </source>
</evidence>
<protein>
    <submittedName>
        <fullName evidence="4">Spore germination protein</fullName>
    </submittedName>
</protein>
<sequence length="484" mass="54549">MNQSLFTDIHDAESFVYSKFGKGESFDVGVKHAHIWSIPSLLVYMNGLIDSMMLTQILTLTQSTQAQVKRKADINEIEAMNSYFPYHSVTIYDSKDAWLSAVLSGQLGIVTSDGYVFTIDVRSYPGRQPEEPDNEKVIRGSRDGFTENILQNTALVRRRIRDVSLRFELTKISTRGQTDTVIAYVKGLANEQHIEFLRKRMEKIHHDGLTMADKALEEWIFKQKFHPVPFVRYTERADICAAHLLEGHIAIMVDTSPSVILVPTTIFHHLQHAEEFRQAPLVGTFVRMMRLSGFFLSLLFLPFWYLLVKESGHVPQFMTFIGPKEIGEVPIFLQIIFASLGLEFLRLAAIHTPTPLSTAMGLVAAIIIGQIAIDVGLFIPEVVLYSAVAAILTFSLPSYELGVAIKIFMNMLLIATATFGTNGFFIGILLIFMYLVSIKPMGVPYLWPLVPFFPKALARIMIRFPSSNGALRPFVTHSPNRKRS</sequence>
<dbReference type="PANTHER" id="PTHR22550">
    <property type="entry name" value="SPORE GERMINATION PROTEIN"/>
    <property type="match status" value="1"/>
</dbReference>
<name>A0A4P6ZYS9_9BACL</name>
<accession>A0A4P6ZYS9</accession>
<dbReference type="EMBL" id="CP038015">
    <property type="protein sequence ID" value="QBP41378.1"/>
    <property type="molecule type" value="Genomic_DNA"/>
</dbReference>
<gene>
    <name evidence="4" type="ORF">E2636_09640</name>
</gene>
<feature type="transmembrane region" description="Helical" evidence="3">
    <location>
        <begin position="359"/>
        <end position="379"/>
    </location>
</feature>
<evidence type="ECO:0000313" key="4">
    <source>
        <dbReference type="EMBL" id="QBP41378.1"/>
    </source>
</evidence>
<dbReference type="GO" id="GO:0009847">
    <property type="term" value="P:spore germination"/>
    <property type="evidence" value="ECO:0007669"/>
    <property type="project" value="InterPro"/>
</dbReference>
<proteinExistence type="inferred from homology"/>
<organism evidence="4 5">
    <name type="scientific">Paenisporosarcina antarctica</name>
    <dbReference type="NCBI Taxonomy" id="417367"/>
    <lineage>
        <taxon>Bacteria</taxon>
        <taxon>Bacillati</taxon>
        <taxon>Bacillota</taxon>
        <taxon>Bacilli</taxon>
        <taxon>Bacillales</taxon>
        <taxon>Caryophanaceae</taxon>
        <taxon>Paenisporosarcina</taxon>
    </lineage>
</organism>
<dbReference type="Pfam" id="PF03323">
    <property type="entry name" value="GerA"/>
    <property type="match status" value="1"/>
</dbReference>
<feature type="transmembrane region" description="Helical" evidence="3">
    <location>
        <begin position="291"/>
        <end position="308"/>
    </location>
</feature>
<evidence type="ECO:0000256" key="3">
    <source>
        <dbReference type="SAM" id="Phobius"/>
    </source>
</evidence>
<dbReference type="KEGG" id="panc:E2636_09640"/>
<reference evidence="4 5" key="1">
    <citation type="submission" date="2019-03" db="EMBL/GenBank/DDBJ databases">
        <title>Complete genome sequence of Paenisporosarcina antarctica CGMCC 1.6503T.</title>
        <authorList>
            <person name="Rong J.-C."/>
            <person name="Chi N.-Y."/>
            <person name="Zhang Q.-F."/>
        </authorList>
    </citation>
    <scope>NUCLEOTIDE SEQUENCE [LARGE SCALE GENOMIC DNA]</scope>
    <source>
        <strain evidence="4 5">CGMCC 1.6503</strain>
    </source>
</reference>
<dbReference type="GO" id="GO:0016020">
    <property type="term" value="C:membrane"/>
    <property type="evidence" value="ECO:0007669"/>
    <property type="project" value="InterPro"/>
</dbReference>
<dbReference type="InterPro" id="IPR050768">
    <property type="entry name" value="UPF0353/GerABKA_families"/>
</dbReference>
<keyword evidence="2 3" id="KW-0472">Membrane</keyword>
<feature type="transmembrane region" description="Helical" evidence="3">
    <location>
        <begin position="328"/>
        <end position="347"/>
    </location>
</feature>
<keyword evidence="3" id="KW-1133">Transmembrane helix</keyword>
<dbReference type="Proteomes" id="UP000294292">
    <property type="component" value="Chromosome"/>
</dbReference>
<evidence type="ECO:0000313" key="5">
    <source>
        <dbReference type="Proteomes" id="UP000294292"/>
    </source>
</evidence>
<dbReference type="RefSeq" id="WP_134210011.1">
    <property type="nucleotide sequence ID" value="NZ_CP038015.1"/>
</dbReference>